<gene>
    <name evidence="4" type="ORF">HHL11_33115</name>
</gene>
<feature type="signal peptide" evidence="3">
    <location>
        <begin position="1"/>
        <end position="22"/>
    </location>
</feature>
<feature type="coiled-coil region" evidence="1">
    <location>
        <begin position="124"/>
        <end position="151"/>
    </location>
</feature>
<evidence type="ECO:0000313" key="4">
    <source>
        <dbReference type="EMBL" id="NML48623.1"/>
    </source>
</evidence>
<evidence type="ECO:0000313" key="5">
    <source>
        <dbReference type="Proteomes" id="UP000541185"/>
    </source>
</evidence>
<keyword evidence="5" id="KW-1185">Reference proteome</keyword>
<feature type="region of interest" description="Disordered" evidence="2">
    <location>
        <begin position="66"/>
        <end position="87"/>
    </location>
</feature>
<dbReference type="AlphaFoldDB" id="A0A848HJC8"/>
<proteinExistence type="predicted"/>
<dbReference type="EMBL" id="JABBFX010000006">
    <property type="protein sequence ID" value="NML48623.1"/>
    <property type="molecule type" value="Genomic_DNA"/>
</dbReference>
<feature type="compositionally biased region" description="Basic and acidic residues" evidence="2">
    <location>
        <begin position="69"/>
        <end position="87"/>
    </location>
</feature>
<keyword evidence="3" id="KW-0732">Signal</keyword>
<keyword evidence="1" id="KW-0175">Coiled coil</keyword>
<reference evidence="4 5" key="1">
    <citation type="submission" date="2020-04" db="EMBL/GenBank/DDBJ databases">
        <title>Ramlibacter sp. G-1-2-2 isolated from soil.</title>
        <authorList>
            <person name="Dahal R.H."/>
        </authorList>
    </citation>
    <scope>NUCLEOTIDE SEQUENCE [LARGE SCALE GENOMIC DNA]</scope>
    <source>
        <strain evidence="4 5">G-1-2-2</strain>
    </source>
</reference>
<evidence type="ECO:0000256" key="1">
    <source>
        <dbReference type="SAM" id="Coils"/>
    </source>
</evidence>
<protein>
    <submittedName>
        <fullName evidence="4">DUF4124 domain-containing protein</fullName>
    </submittedName>
</protein>
<name>A0A848HJC8_9BURK</name>
<sequence length="219" mass="24477">MGAWKQAALAAGLVAVLGAAHAQGIYTCIDAKGKRITSDRYIADCSDREQKLLNNSGTVRQVVPPTWTNEEREAREAQERKKADELQRQAEEKRVLRALALRYPNRGIHDGERAKALRSIDEATQVAEQRVTTLQKERTQLLQEKEFYNKNPSKMPGLLRRQLEENDSQTASQRRFIAGQDEEKARVNARFDDELAKLKPVWAAQAGVAAAASSTPAKP</sequence>
<comment type="caution">
    <text evidence="4">The sequence shown here is derived from an EMBL/GenBank/DDBJ whole genome shotgun (WGS) entry which is preliminary data.</text>
</comment>
<feature type="chain" id="PRO_5032711172" evidence="3">
    <location>
        <begin position="23"/>
        <end position="219"/>
    </location>
</feature>
<dbReference type="RefSeq" id="WP_169422955.1">
    <property type="nucleotide sequence ID" value="NZ_JABBFX010000006.1"/>
</dbReference>
<evidence type="ECO:0000256" key="3">
    <source>
        <dbReference type="SAM" id="SignalP"/>
    </source>
</evidence>
<accession>A0A848HJC8</accession>
<evidence type="ECO:0000256" key="2">
    <source>
        <dbReference type="SAM" id="MobiDB-lite"/>
    </source>
</evidence>
<dbReference type="Proteomes" id="UP000541185">
    <property type="component" value="Unassembled WGS sequence"/>
</dbReference>
<organism evidence="4 5">
    <name type="scientific">Ramlibacter agri</name>
    <dbReference type="NCBI Taxonomy" id="2728837"/>
    <lineage>
        <taxon>Bacteria</taxon>
        <taxon>Pseudomonadati</taxon>
        <taxon>Pseudomonadota</taxon>
        <taxon>Betaproteobacteria</taxon>
        <taxon>Burkholderiales</taxon>
        <taxon>Comamonadaceae</taxon>
        <taxon>Ramlibacter</taxon>
    </lineage>
</organism>